<organism evidence="3 4">
    <name type="scientific">Anaeromicropila populeti</name>
    <dbReference type="NCBI Taxonomy" id="37658"/>
    <lineage>
        <taxon>Bacteria</taxon>
        <taxon>Bacillati</taxon>
        <taxon>Bacillota</taxon>
        <taxon>Clostridia</taxon>
        <taxon>Lachnospirales</taxon>
        <taxon>Lachnospiraceae</taxon>
        <taxon>Anaeromicropila</taxon>
    </lineage>
</organism>
<dbReference type="Gene3D" id="3.60.40.10">
    <property type="entry name" value="PPM-type phosphatase domain"/>
    <property type="match status" value="1"/>
</dbReference>
<gene>
    <name evidence="3" type="ORF">SAMN05661086_01044</name>
</gene>
<dbReference type="SUPFAM" id="SSF81606">
    <property type="entry name" value="PP2C-like"/>
    <property type="match status" value="1"/>
</dbReference>
<accession>A0A1I6IQK2</accession>
<evidence type="ECO:0000313" key="3">
    <source>
        <dbReference type="EMBL" id="SFR69022.1"/>
    </source>
</evidence>
<dbReference type="Pfam" id="PF13672">
    <property type="entry name" value="PP2C_2"/>
    <property type="match status" value="1"/>
</dbReference>
<sequence>MKFLAAAQTDKGIVKDKNQDSLSIKIADTSFGEILLAVICDGMGGLEQGEVASATVIRAFENWFTTVLPNHLRRGISEDKIRFQWEEMLSELNEKIKNYGRRCNIRLGTTITALLIMGEKYYVIHVGDTRLYEIENQLRVLTRDQTVVAMEIARGRLTEEQAKVDPRRSILLQCVGASESVCPEFYSGVVKRNAVYMLCSDGFRHEITQEEIFECLSPDVLTSVENMEHYADYLIELNKSRKERDNISIALIKTY</sequence>
<dbReference type="AlphaFoldDB" id="A0A1I6IQK2"/>
<keyword evidence="4" id="KW-1185">Reference proteome</keyword>
<dbReference type="InterPro" id="IPR001932">
    <property type="entry name" value="PPM-type_phosphatase-like_dom"/>
</dbReference>
<dbReference type="SMART" id="SM00331">
    <property type="entry name" value="PP2C_SIG"/>
    <property type="match status" value="1"/>
</dbReference>
<dbReference type="Proteomes" id="UP000199659">
    <property type="component" value="Unassembled WGS sequence"/>
</dbReference>
<protein>
    <submittedName>
        <fullName evidence="3">Serine/threonine protein phosphatase PrpC</fullName>
    </submittedName>
</protein>
<reference evidence="3 4" key="1">
    <citation type="submission" date="2016-10" db="EMBL/GenBank/DDBJ databases">
        <authorList>
            <person name="de Groot N.N."/>
        </authorList>
    </citation>
    <scope>NUCLEOTIDE SEQUENCE [LARGE SCALE GENOMIC DNA]</scope>
    <source>
        <strain evidence="3 4">743A</strain>
    </source>
</reference>
<evidence type="ECO:0000259" key="1">
    <source>
        <dbReference type="SMART" id="SM00331"/>
    </source>
</evidence>
<evidence type="ECO:0000313" key="4">
    <source>
        <dbReference type="Proteomes" id="UP000199659"/>
    </source>
</evidence>
<dbReference type="EMBL" id="FOYZ01000003">
    <property type="protein sequence ID" value="SFR69022.1"/>
    <property type="molecule type" value="Genomic_DNA"/>
</dbReference>
<dbReference type="InterPro" id="IPR036457">
    <property type="entry name" value="PPM-type-like_dom_sf"/>
</dbReference>
<proteinExistence type="predicted"/>
<dbReference type="RefSeq" id="WP_092559638.1">
    <property type="nucleotide sequence ID" value="NZ_FOYZ01000003.1"/>
</dbReference>
<evidence type="ECO:0000259" key="2">
    <source>
        <dbReference type="SMART" id="SM00332"/>
    </source>
</evidence>
<dbReference type="STRING" id="37658.SAMN05661086_01044"/>
<dbReference type="OrthoDB" id="9801841at2"/>
<name>A0A1I6IQK2_9FIRM</name>
<feature type="domain" description="PPM-type phosphatase" evidence="1">
    <location>
        <begin position="21"/>
        <end position="254"/>
    </location>
</feature>
<dbReference type="SMART" id="SM00332">
    <property type="entry name" value="PP2Cc"/>
    <property type="match status" value="1"/>
</dbReference>
<dbReference type="CDD" id="cd00143">
    <property type="entry name" value="PP2Cc"/>
    <property type="match status" value="1"/>
</dbReference>
<feature type="domain" description="PPM-type phosphatase" evidence="2">
    <location>
        <begin position="1"/>
        <end position="252"/>
    </location>
</feature>